<evidence type="ECO:0000313" key="2">
    <source>
        <dbReference type="EMBL" id="OHT03011.1"/>
    </source>
</evidence>
<dbReference type="GeneID" id="94841644"/>
<dbReference type="AlphaFoldDB" id="A0A1J4JVH8"/>
<comment type="caution">
    <text evidence="2">The sequence shown here is derived from an EMBL/GenBank/DDBJ whole genome shotgun (WGS) entry which is preliminary data.</text>
</comment>
<accession>A0A1J4JVH8</accession>
<organism evidence="2 3">
    <name type="scientific">Tritrichomonas foetus</name>
    <dbReference type="NCBI Taxonomy" id="1144522"/>
    <lineage>
        <taxon>Eukaryota</taxon>
        <taxon>Metamonada</taxon>
        <taxon>Parabasalia</taxon>
        <taxon>Tritrichomonadida</taxon>
        <taxon>Tritrichomonadidae</taxon>
        <taxon>Tritrichomonas</taxon>
    </lineage>
</organism>
<evidence type="ECO:0000256" key="1">
    <source>
        <dbReference type="SAM" id="MobiDB-lite"/>
    </source>
</evidence>
<protein>
    <submittedName>
        <fullName evidence="2">Uncharacterized protein</fullName>
    </submittedName>
</protein>
<dbReference type="RefSeq" id="XP_068356147.1">
    <property type="nucleotide sequence ID" value="XM_068506940.1"/>
</dbReference>
<dbReference type="EMBL" id="MLAK01000844">
    <property type="protein sequence ID" value="OHT03011.1"/>
    <property type="molecule type" value="Genomic_DNA"/>
</dbReference>
<name>A0A1J4JVH8_9EUKA</name>
<evidence type="ECO:0000313" key="3">
    <source>
        <dbReference type="Proteomes" id="UP000179807"/>
    </source>
</evidence>
<proteinExistence type="predicted"/>
<dbReference type="VEuPathDB" id="TrichDB:TRFO_29718"/>
<keyword evidence="3" id="KW-1185">Reference proteome</keyword>
<feature type="region of interest" description="Disordered" evidence="1">
    <location>
        <begin position="1"/>
        <end position="21"/>
    </location>
</feature>
<sequence>MRKTSPKSFANREQKQHHKEQLTLTLPKKLPNVILPPGFECLSLVFLSQLLSRPDVSNFDQSYFFSKNNYDDLILLSPKKFDIQRNINNFLTNQLKDINPIKLYDYTDFGEHPFQSICTELYEKVFSIDFPKVIEIPHSLVDKKADIERKIFETIETSLILYGVSLDTLHQKVFSDSVERVIEKKSFTMRNIWTLYENNHRYFLEIEINNKKIIFANGFIQNHLPSLFENSNLVAVCYFLNNYIKSINNKTRFTKSVSFNYSGEECQIIPKQFDASIIENLNTILKSKYETFNKHDKFEDHVKCALLDSGYFVKFFLNIEFYFPENKNNLHWLSFLSLYPHCEWEKLQSLFNGIDQRLFDYVKTCYLSFVNWIIYVNQILTSLIKNEVPNYNILISAILSIRADNSDIVSFTFLLFSFSFHLYIDEVFKEKKRKVDAFYKKFLSDGLLTFEIAFQKQFSECFPDDININYVKLFSGFSSHVLHVSDNNLIHIIKEFYSLHSKFQRNRKFAIIKNKIQKNSVNVKLSQNVINYIQTFPINQSIF</sequence>
<reference evidence="2" key="1">
    <citation type="submission" date="2016-10" db="EMBL/GenBank/DDBJ databases">
        <authorList>
            <person name="Benchimol M."/>
            <person name="Almeida L.G."/>
            <person name="Vasconcelos A.T."/>
            <person name="Perreira-Neves A."/>
            <person name="Rosa I.A."/>
            <person name="Tasca T."/>
            <person name="Bogo M.R."/>
            <person name="de Souza W."/>
        </authorList>
    </citation>
    <scope>NUCLEOTIDE SEQUENCE [LARGE SCALE GENOMIC DNA]</scope>
    <source>
        <strain evidence="2">K</strain>
    </source>
</reference>
<gene>
    <name evidence="2" type="ORF">TRFO_29718</name>
</gene>
<dbReference type="Proteomes" id="UP000179807">
    <property type="component" value="Unassembled WGS sequence"/>
</dbReference>